<keyword evidence="2" id="KW-0732">Signal</keyword>
<organism evidence="3 4">
    <name type="scientific">Catenovulum adriaticum</name>
    <dbReference type="NCBI Taxonomy" id="2984846"/>
    <lineage>
        <taxon>Bacteria</taxon>
        <taxon>Pseudomonadati</taxon>
        <taxon>Pseudomonadota</taxon>
        <taxon>Gammaproteobacteria</taxon>
        <taxon>Alteromonadales</taxon>
        <taxon>Alteromonadaceae</taxon>
        <taxon>Catenovulum</taxon>
    </lineage>
</organism>
<evidence type="ECO:0000313" key="4">
    <source>
        <dbReference type="Proteomes" id="UP001163726"/>
    </source>
</evidence>
<feature type="signal peptide" evidence="2">
    <location>
        <begin position="1"/>
        <end position="24"/>
    </location>
</feature>
<keyword evidence="4" id="KW-1185">Reference proteome</keyword>
<dbReference type="InterPro" id="IPR029018">
    <property type="entry name" value="Hex-like_dom2"/>
</dbReference>
<dbReference type="Gene3D" id="3.30.379.10">
    <property type="entry name" value="Chitobiase/beta-hexosaminidase domain 2-like"/>
    <property type="match status" value="1"/>
</dbReference>
<geneLocation type="plasmid" evidence="3 4">
    <name>pCadTS8_2</name>
</geneLocation>
<reference evidence="3" key="1">
    <citation type="submission" date="2022-10" db="EMBL/GenBank/DDBJ databases">
        <title>Catenovulum adriacola sp. nov. isolated in the Harbour of Susak.</title>
        <authorList>
            <person name="Schoch T."/>
            <person name="Reich S.J."/>
            <person name="Stoeferle S."/>
            <person name="Flaiz M."/>
            <person name="Kazda M."/>
            <person name="Riedel C.U."/>
            <person name="Duerre P."/>
        </authorList>
    </citation>
    <scope>NUCLEOTIDE SEQUENCE</scope>
    <source>
        <strain evidence="3">TS8</strain>
        <plasmid evidence="3">pCadTS8_2</plasmid>
    </source>
</reference>
<name>A0ABY7ATQ9_9ALTE</name>
<dbReference type="RefSeq" id="WP_268076877.1">
    <property type="nucleotide sequence ID" value="NZ_CP109967.1"/>
</dbReference>
<feature type="chain" id="PRO_5047548702" evidence="2">
    <location>
        <begin position="25"/>
        <end position="150"/>
    </location>
</feature>
<evidence type="ECO:0000313" key="3">
    <source>
        <dbReference type="EMBL" id="WAJ72162.1"/>
    </source>
</evidence>
<keyword evidence="1" id="KW-0378">Hydrolase</keyword>
<proteinExistence type="predicted"/>
<gene>
    <name evidence="3" type="ORF">OLW01_17950</name>
</gene>
<dbReference type="Proteomes" id="UP001163726">
    <property type="component" value="Plasmid pCadTS8_2"/>
</dbReference>
<evidence type="ECO:0000256" key="1">
    <source>
        <dbReference type="ARBA" id="ARBA00022801"/>
    </source>
</evidence>
<protein>
    <submittedName>
        <fullName evidence="3">Uncharacterized protein</fullName>
    </submittedName>
</protein>
<sequence length="150" mass="16642">MKSYLQYMLLIFISSILISCANHEATDKPIIIVVSEQASQPVKSTAQDLKKDLHQVVNADVQVIAAGEQTQLSQASHYFFVGRDQHLSKLNILSNHKTLFNNMPKARGGIIYQLDLAVPAVVLSGVDVQGTQYMVYDYSEQVLGVDKLAY</sequence>
<keyword evidence="3" id="KW-0614">Plasmid</keyword>
<dbReference type="PROSITE" id="PS51257">
    <property type="entry name" value="PROKAR_LIPOPROTEIN"/>
    <property type="match status" value="1"/>
</dbReference>
<evidence type="ECO:0000256" key="2">
    <source>
        <dbReference type="SAM" id="SignalP"/>
    </source>
</evidence>
<accession>A0ABY7ATQ9</accession>
<dbReference type="EMBL" id="CP109967">
    <property type="protein sequence ID" value="WAJ72162.1"/>
    <property type="molecule type" value="Genomic_DNA"/>
</dbReference>